<evidence type="ECO:0000313" key="2">
    <source>
        <dbReference type="Proteomes" id="UP001234297"/>
    </source>
</evidence>
<gene>
    <name evidence="1" type="ORF">MRB53_026267</name>
</gene>
<sequence>MQTFLVFFNVMDVELRHFVVSWMSNNTKELFPSQSKGPQCWTIFSTAAYAERNKVPQAKYNGQHFMLFIIPTEVHTDQMIWLFELAEI</sequence>
<reference evidence="1 2" key="1">
    <citation type="journal article" date="2022" name="Hortic Res">
        <title>A haplotype resolved chromosomal level avocado genome allows analysis of novel avocado genes.</title>
        <authorList>
            <person name="Nath O."/>
            <person name="Fletcher S.J."/>
            <person name="Hayward A."/>
            <person name="Shaw L.M."/>
            <person name="Masouleh A.K."/>
            <person name="Furtado A."/>
            <person name="Henry R.J."/>
            <person name="Mitter N."/>
        </authorList>
    </citation>
    <scope>NUCLEOTIDE SEQUENCE [LARGE SCALE GENOMIC DNA]</scope>
    <source>
        <strain evidence="2">cv. Hass</strain>
    </source>
</reference>
<protein>
    <submittedName>
        <fullName evidence="1">Uncharacterized protein</fullName>
    </submittedName>
</protein>
<name>A0ACC2LI80_PERAE</name>
<accession>A0ACC2LI80</accession>
<dbReference type="EMBL" id="CM056816">
    <property type="protein sequence ID" value="KAJ8632931.1"/>
    <property type="molecule type" value="Genomic_DNA"/>
</dbReference>
<evidence type="ECO:0000313" key="1">
    <source>
        <dbReference type="EMBL" id="KAJ8632931.1"/>
    </source>
</evidence>
<comment type="caution">
    <text evidence="1">The sequence shown here is derived from an EMBL/GenBank/DDBJ whole genome shotgun (WGS) entry which is preliminary data.</text>
</comment>
<proteinExistence type="predicted"/>
<keyword evidence="2" id="KW-1185">Reference proteome</keyword>
<organism evidence="1 2">
    <name type="scientific">Persea americana</name>
    <name type="common">Avocado</name>
    <dbReference type="NCBI Taxonomy" id="3435"/>
    <lineage>
        <taxon>Eukaryota</taxon>
        <taxon>Viridiplantae</taxon>
        <taxon>Streptophyta</taxon>
        <taxon>Embryophyta</taxon>
        <taxon>Tracheophyta</taxon>
        <taxon>Spermatophyta</taxon>
        <taxon>Magnoliopsida</taxon>
        <taxon>Magnoliidae</taxon>
        <taxon>Laurales</taxon>
        <taxon>Lauraceae</taxon>
        <taxon>Persea</taxon>
    </lineage>
</organism>
<dbReference type="Proteomes" id="UP001234297">
    <property type="component" value="Chromosome 8"/>
</dbReference>